<feature type="domain" description="Fibronectin type-III" evidence="12">
    <location>
        <begin position="231"/>
        <end position="331"/>
    </location>
</feature>
<evidence type="ECO:0000256" key="4">
    <source>
        <dbReference type="ARBA" id="ARBA00023157"/>
    </source>
</evidence>
<dbReference type="PANTHER" id="PTHR12916:SF4">
    <property type="entry name" value="UNINFLATABLE, ISOFORM C"/>
    <property type="match status" value="1"/>
</dbReference>
<keyword evidence="3" id="KW-0677">Repeat</keyword>
<dbReference type="InterPro" id="IPR018097">
    <property type="entry name" value="EGF_Ca-bd_CS"/>
</dbReference>
<dbReference type="PROSITE" id="PS50026">
    <property type="entry name" value="EGF_3"/>
    <property type="match status" value="2"/>
</dbReference>
<evidence type="ECO:0000256" key="1">
    <source>
        <dbReference type="ARBA" id="ARBA00022536"/>
    </source>
</evidence>
<name>A0ABM1E4K2_PRICU</name>
<feature type="compositionally biased region" description="Polar residues" evidence="7">
    <location>
        <begin position="593"/>
        <end position="605"/>
    </location>
</feature>
<dbReference type="CDD" id="cd11304">
    <property type="entry name" value="Cadherin_repeat"/>
    <property type="match status" value="2"/>
</dbReference>
<dbReference type="SMART" id="SM00179">
    <property type="entry name" value="EGF_CA"/>
    <property type="match status" value="1"/>
</dbReference>
<dbReference type="Proteomes" id="UP000695022">
    <property type="component" value="Unplaced"/>
</dbReference>
<keyword evidence="2 8" id="KW-0732">Signal</keyword>
<evidence type="ECO:0000259" key="11">
    <source>
        <dbReference type="PROSITE" id="PS50268"/>
    </source>
</evidence>
<dbReference type="PANTHER" id="PTHR12916">
    <property type="entry name" value="CYTOCHROME C OXIDASE POLYPEPTIDE VIC-2"/>
    <property type="match status" value="1"/>
</dbReference>
<dbReference type="Gene3D" id="2.60.40.10">
    <property type="entry name" value="Immunoglobulins"/>
    <property type="match status" value="1"/>
</dbReference>
<evidence type="ECO:0000256" key="8">
    <source>
        <dbReference type="SAM" id="SignalP"/>
    </source>
</evidence>
<dbReference type="InterPro" id="IPR013783">
    <property type="entry name" value="Ig-like_fold"/>
</dbReference>
<feature type="domain" description="Cadherin" evidence="11">
    <location>
        <begin position="57"/>
        <end position="138"/>
    </location>
</feature>
<dbReference type="CDD" id="cd00063">
    <property type="entry name" value="FN3"/>
    <property type="match status" value="1"/>
</dbReference>
<dbReference type="InterPro" id="IPR015919">
    <property type="entry name" value="Cadherin-like_sf"/>
</dbReference>
<feature type="chain" id="PRO_5047118390" evidence="8">
    <location>
        <begin position="24"/>
        <end position="641"/>
    </location>
</feature>
<feature type="domain" description="Cadherin" evidence="11">
    <location>
        <begin position="139"/>
        <end position="234"/>
    </location>
</feature>
<keyword evidence="5" id="KW-0106">Calcium</keyword>
<feature type="domain" description="G-protein coupled receptors family 2 profile 1" evidence="10">
    <location>
        <begin position="382"/>
        <end position="476"/>
    </location>
</feature>
<dbReference type="Pfam" id="PF00008">
    <property type="entry name" value="EGF"/>
    <property type="match status" value="1"/>
</dbReference>
<dbReference type="CDD" id="cd00054">
    <property type="entry name" value="EGF_CA"/>
    <property type="match status" value="1"/>
</dbReference>
<proteinExistence type="predicted"/>
<dbReference type="PROSITE" id="PS50268">
    <property type="entry name" value="CADHERIN_2"/>
    <property type="match status" value="2"/>
</dbReference>
<gene>
    <name evidence="14" type="primary">LOC106808786</name>
</gene>
<comment type="caution">
    <text evidence="6">Lacks conserved residue(s) required for the propagation of feature annotation.</text>
</comment>
<evidence type="ECO:0000256" key="6">
    <source>
        <dbReference type="PROSITE-ProRule" id="PRU00076"/>
    </source>
</evidence>
<protein>
    <submittedName>
        <fullName evidence="14">Uncharacterized protein LOC106808786</fullName>
    </submittedName>
</protein>
<dbReference type="RefSeq" id="XP_014667123.1">
    <property type="nucleotide sequence ID" value="XM_014811637.1"/>
</dbReference>
<keyword evidence="1 6" id="KW-0245">EGF-like domain</keyword>
<accession>A0ABM1E4K2</accession>
<dbReference type="PRINTS" id="PR00205">
    <property type="entry name" value="CADHERIN"/>
</dbReference>
<dbReference type="Pfam" id="PF00041">
    <property type="entry name" value="fn3"/>
    <property type="match status" value="1"/>
</dbReference>
<evidence type="ECO:0000313" key="13">
    <source>
        <dbReference type="Proteomes" id="UP000695022"/>
    </source>
</evidence>
<evidence type="ECO:0000313" key="14">
    <source>
        <dbReference type="RefSeq" id="XP_014667123.1"/>
    </source>
</evidence>
<dbReference type="PROSITE" id="PS01186">
    <property type="entry name" value="EGF_2"/>
    <property type="match status" value="2"/>
</dbReference>
<dbReference type="SUPFAM" id="SSF49313">
    <property type="entry name" value="Cadherin-like"/>
    <property type="match status" value="2"/>
</dbReference>
<evidence type="ECO:0000259" key="10">
    <source>
        <dbReference type="PROSITE" id="PS50227"/>
    </source>
</evidence>
<keyword evidence="13" id="KW-1185">Reference proteome</keyword>
<dbReference type="InterPro" id="IPR003961">
    <property type="entry name" value="FN3_dom"/>
</dbReference>
<feature type="disulfide bond" evidence="6">
    <location>
        <begin position="356"/>
        <end position="365"/>
    </location>
</feature>
<dbReference type="SMART" id="SM00181">
    <property type="entry name" value="EGF"/>
    <property type="match status" value="2"/>
</dbReference>
<dbReference type="Gene3D" id="2.60.40.60">
    <property type="entry name" value="Cadherins"/>
    <property type="match status" value="2"/>
</dbReference>
<feature type="region of interest" description="Disordered" evidence="7">
    <location>
        <begin position="593"/>
        <end position="628"/>
    </location>
</feature>
<dbReference type="PROSITE" id="PS01187">
    <property type="entry name" value="EGF_CA"/>
    <property type="match status" value="1"/>
</dbReference>
<dbReference type="InterPro" id="IPR036116">
    <property type="entry name" value="FN3_sf"/>
</dbReference>
<feature type="disulfide bond" evidence="6">
    <location>
        <begin position="333"/>
        <end position="343"/>
    </location>
</feature>
<feature type="disulfide bond" evidence="6">
    <location>
        <begin position="394"/>
        <end position="403"/>
    </location>
</feature>
<dbReference type="Gene3D" id="2.10.25.10">
    <property type="entry name" value="Laminin"/>
    <property type="match status" value="2"/>
</dbReference>
<evidence type="ECO:0000256" key="5">
    <source>
        <dbReference type="PROSITE-ProRule" id="PRU00043"/>
    </source>
</evidence>
<dbReference type="GeneID" id="106808786"/>
<dbReference type="SUPFAM" id="SSF49265">
    <property type="entry name" value="Fibronectin type III"/>
    <property type="match status" value="1"/>
</dbReference>
<keyword evidence="4 6" id="KW-1015">Disulfide bond</keyword>
<feature type="domain" description="EGF-like" evidence="9">
    <location>
        <begin position="368"/>
        <end position="404"/>
    </location>
</feature>
<dbReference type="InterPro" id="IPR000742">
    <property type="entry name" value="EGF"/>
</dbReference>
<feature type="domain" description="EGF-like" evidence="9">
    <location>
        <begin position="329"/>
        <end position="366"/>
    </location>
</feature>
<sequence length="641" mass="69907">MDGNRYTLVFAIISVLAVNKGIGIKLSPDYGSIYRTAPANTRVLTMHVQPNATGTVFQILELPDESEGEQQTVDDVGSDGSDHFTIDSRTGDITTRAPIYAAIGHVYTLLVDVESDSGDASRSVAITVKPYNELAPTFSEPTYAAVARRPTPVNTQLITVQASDTDDVYYVIEPVGDFMFFSVGPAGEIYVDREFVPEKFLYTIRLTAVDTGSPERQSSVDVDIYVTDITAPRNLRVAAGTTRSEICWNTPDSSAQLGSYVIKFWQKQTPDVIATDNITLAEPEHGTDTDEICWTLANLEPETSYEVEISAYDVNNNPGYPEQAEFTTSQDFCEQSPCIRGRCKLTILSPGFSCVCQTGYEGHLCDTNINDCASRPCQNGGTCVDKIGAYRCRCKPGYSGHDCGTSLRCPAERTESSKGVFLWRSTEHGRDDSAPCPAGGFDVSDQPVFASRHCRAMLTGGVVWLPPDIGHCKNEASDGAITTLEGLLGAIGNGTQMSLASLASLTLQLEDLLSIALEDLQVAHRLMGVISNLMDLDAAAIGDQEALRNVSKRLRGIVHAYTAMVRIPNGDASLTLSTRNLELTVLDVQPHQSNDAIPYSRTPSTVRDVRYQPRPNPPARRTRTNTSSIVCRKRTRVTQQR</sequence>
<evidence type="ECO:0000259" key="9">
    <source>
        <dbReference type="PROSITE" id="PS50026"/>
    </source>
</evidence>
<dbReference type="InterPro" id="IPR000152">
    <property type="entry name" value="EGF-type_Asp/Asn_hydroxyl_site"/>
</dbReference>
<evidence type="ECO:0000256" key="3">
    <source>
        <dbReference type="ARBA" id="ARBA00022737"/>
    </source>
</evidence>
<evidence type="ECO:0000256" key="7">
    <source>
        <dbReference type="SAM" id="MobiDB-lite"/>
    </source>
</evidence>
<evidence type="ECO:0000256" key="2">
    <source>
        <dbReference type="ARBA" id="ARBA00022729"/>
    </source>
</evidence>
<reference evidence="14" key="1">
    <citation type="submission" date="2025-08" db="UniProtKB">
        <authorList>
            <consortium name="RefSeq"/>
        </authorList>
    </citation>
    <scope>IDENTIFICATION</scope>
</reference>
<dbReference type="InterPro" id="IPR001879">
    <property type="entry name" value="GPCR_2_extracellular_dom"/>
</dbReference>
<dbReference type="PROSITE" id="PS50853">
    <property type="entry name" value="FN3"/>
    <property type="match status" value="1"/>
</dbReference>
<dbReference type="SUPFAM" id="SSF57196">
    <property type="entry name" value="EGF/Laminin"/>
    <property type="match status" value="2"/>
</dbReference>
<dbReference type="InterPro" id="IPR002126">
    <property type="entry name" value="Cadherin-like_dom"/>
</dbReference>
<dbReference type="PRINTS" id="PR00010">
    <property type="entry name" value="EGFBLOOD"/>
</dbReference>
<dbReference type="PROSITE" id="PS50227">
    <property type="entry name" value="G_PROTEIN_RECEP_F2_3"/>
    <property type="match status" value="1"/>
</dbReference>
<organism evidence="13 14">
    <name type="scientific">Priapulus caudatus</name>
    <name type="common">Priapulid worm</name>
    <dbReference type="NCBI Taxonomy" id="37621"/>
    <lineage>
        <taxon>Eukaryota</taxon>
        <taxon>Metazoa</taxon>
        <taxon>Ecdysozoa</taxon>
        <taxon>Scalidophora</taxon>
        <taxon>Priapulida</taxon>
        <taxon>Priapulimorpha</taxon>
        <taxon>Priapulimorphida</taxon>
        <taxon>Priapulidae</taxon>
        <taxon>Priapulus</taxon>
    </lineage>
</organism>
<feature type="signal peptide" evidence="8">
    <location>
        <begin position="1"/>
        <end position="23"/>
    </location>
</feature>
<dbReference type="PROSITE" id="PS00010">
    <property type="entry name" value="ASX_HYDROXYL"/>
    <property type="match status" value="1"/>
</dbReference>
<dbReference type="InterPro" id="IPR001881">
    <property type="entry name" value="EGF-like_Ca-bd_dom"/>
</dbReference>
<dbReference type="SMART" id="SM00112">
    <property type="entry name" value="CA"/>
    <property type="match status" value="2"/>
</dbReference>
<evidence type="ECO:0000259" key="12">
    <source>
        <dbReference type="PROSITE" id="PS50853"/>
    </source>
</evidence>
<dbReference type="PROSITE" id="PS00022">
    <property type="entry name" value="EGF_1"/>
    <property type="match status" value="2"/>
</dbReference>